<organism evidence="1 2">
    <name type="scientific">Gracilimonas halophila</name>
    <dbReference type="NCBI Taxonomy" id="1834464"/>
    <lineage>
        <taxon>Bacteria</taxon>
        <taxon>Pseudomonadati</taxon>
        <taxon>Balneolota</taxon>
        <taxon>Balneolia</taxon>
        <taxon>Balneolales</taxon>
        <taxon>Balneolaceae</taxon>
        <taxon>Gracilimonas</taxon>
    </lineage>
</organism>
<protein>
    <submittedName>
        <fullName evidence="1">Glycosyltransferase</fullName>
    </submittedName>
</protein>
<dbReference type="RefSeq" id="WP_390300814.1">
    <property type="nucleotide sequence ID" value="NZ_JBHULI010000024.1"/>
</dbReference>
<dbReference type="Pfam" id="PF13692">
    <property type="entry name" value="Glyco_trans_1_4"/>
    <property type="match status" value="1"/>
</dbReference>
<name>A0ABW5JM08_9BACT</name>
<dbReference type="SUPFAM" id="SSF53756">
    <property type="entry name" value="UDP-Glycosyltransferase/glycogen phosphorylase"/>
    <property type="match status" value="1"/>
</dbReference>
<evidence type="ECO:0000313" key="2">
    <source>
        <dbReference type="Proteomes" id="UP001597460"/>
    </source>
</evidence>
<dbReference type="Gene3D" id="3.40.50.2000">
    <property type="entry name" value="Glycogen Phosphorylase B"/>
    <property type="match status" value="1"/>
</dbReference>
<proteinExistence type="predicted"/>
<accession>A0ABW5JM08</accession>
<reference evidence="2" key="1">
    <citation type="journal article" date="2019" name="Int. J. Syst. Evol. Microbiol.">
        <title>The Global Catalogue of Microorganisms (GCM) 10K type strain sequencing project: providing services to taxonomists for standard genome sequencing and annotation.</title>
        <authorList>
            <consortium name="The Broad Institute Genomics Platform"/>
            <consortium name="The Broad Institute Genome Sequencing Center for Infectious Disease"/>
            <person name="Wu L."/>
            <person name="Ma J."/>
        </authorList>
    </citation>
    <scope>NUCLEOTIDE SEQUENCE [LARGE SCALE GENOMIC DNA]</scope>
    <source>
        <strain evidence="2">KCTC 52042</strain>
    </source>
</reference>
<evidence type="ECO:0000313" key="1">
    <source>
        <dbReference type="EMBL" id="MFD2532397.1"/>
    </source>
</evidence>
<keyword evidence="2" id="KW-1185">Reference proteome</keyword>
<sequence>MTLKVLIIGKVWPEPNSSAAGTRMMQLIEILKAESWEVTFASAASKSSYASDLNELDVPSLSIKLNDSSFDSFVSGLNPDVVLFDRFMTEEQFGWRVAEQCPDALRVLDTEDLHCLREARHRAWKKNRDYQEADLFNDLAKREIASILRCDLSLIISSYEMEVLSRVFKVDENVLLHLPFLLNQLGDDITSSWYTMDNRKHFISIGNFLHEPNWNAVLYLKEDIWPLIRKQLTEAELHIYGAYPSQKVEQLDNPGEGFLVKDRAENAKEVVGKSRVLLAPLRFGAGLKGKLIEAMQCGTPSVTTEIGAEAMHSDLPWPGSIENDPRDFAEKAVKLYQDEGRWKEAQQSGIHIINQLYPKNVLRDAFIKKIEEIQGDLDAHRRRNFIGEILKHHTAASTKYMSKWIEAKNRITD</sequence>
<comment type="caution">
    <text evidence="1">The sequence shown here is derived from an EMBL/GenBank/DDBJ whole genome shotgun (WGS) entry which is preliminary data.</text>
</comment>
<dbReference type="Proteomes" id="UP001597460">
    <property type="component" value="Unassembled WGS sequence"/>
</dbReference>
<dbReference type="EMBL" id="JBHULI010000024">
    <property type="protein sequence ID" value="MFD2532397.1"/>
    <property type="molecule type" value="Genomic_DNA"/>
</dbReference>
<gene>
    <name evidence="1" type="ORF">ACFSVN_08070</name>
</gene>